<gene>
    <name evidence="9" type="ORF">SAMN05216323_10537</name>
</gene>
<evidence type="ECO:0000256" key="5">
    <source>
        <dbReference type="ARBA" id="ARBA00022989"/>
    </source>
</evidence>
<evidence type="ECO:0000256" key="6">
    <source>
        <dbReference type="ARBA" id="ARBA00023136"/>
    </source>
</evidence>
<evidence type="ECO:0000313" key="10">
    <source>
        <dbReference type="Proteomes" id="UP000199452"/>
    </source>
</evidence>
<dbReference type="InterPro" id="IPR025966">
    <property type="entry name" value="OppC_N"/>
</dbReference>
<evidence type="ECO:0000256" key="1">
    <source>
        <dbReference type="ARBA" id="ARBA00004651"/>
    </source>
</evidence>
<proteinExistence type="inferred from homology"/>
<feature type="transmembrane region" description="Helical" evidence="7">
    <location>
        <begin position="268"/>
        <end position="287"/>
    </location>
</feature>
<dbReference type="STRING" id="1640674.SAMN05216323_10537"/>
<evidence type="ECO:0000256" key="3">
    <source>
        <dbReference type="ARBA" id="ARBA00022475"/>
    </source>
</evidence>
<keyword evidence="10" id="KW-1185">Reference proteome</keyword>
<dbReference type="EMBL" id="FMYP01000053">
    <property type="protein sequence ID" value="SDC81143.1"/>
    <property type="molecule type" value="Genomic_DNA"/>
</dbReference>
<evidence type="ECO:0000256" key="4">
    <source>
        <dbReference type="ARBA" id="ARBA00022692"/>
    </source>
</evidence>
<dbReference type="PANTHER" id="PTHR43386:SF1">
    <property type="entry name" value="D,D-DIPEPTIDE TRANSPORT SYSTEM PERMEASE PROTEIN DDPC-RELATED"/>
    <property type="match status" value="1"/>
</dbReference>
<dbReference type="SUPFAM" id="SSF161098">
    <property type="entry name" value="MetI-like"/>
    <property type="match status" value="1"/>
</dbReference>
<reference evidence="9 10" key="1">
    <citation type="submission" date="2016-09" db="EMBL/GenBank/DDBJ databases">
        <authorList>
            <person name="Capua I."/>
            <person name="De Benedictis P."/>
            <person name="Joannis T."/>
            <person name="Lombin L.H."/>
            <person name="Cattoli G."/>
        </authorList>
    </citation>
    <scope>NUCLEOTIDE SEQUENCE [LARGE SCALE GENOMIC DNA]</scope>
    <source>
        <strain evidence="9 10">A7P-90m</strain>
    </source>
</reference>
<dbReference type="PANTHER" id="PTHR43386">
    <property type="entry name" value="OLIGOPEPTIDE TRANSPORT SYSTEM PERMEASE PROTEIN APPC"/>
    <property type="match status" value="1"/>
</dbReference>
<organism evidence="9 10">
    <name type="scientific">Williamwhitmania taraxaci</name>
    <dbReference type="NCBI Taxonomy" id="1640674"/>
    <lineage>
        <taxon>Bacteria</taxon>
        <taxon>Pseudomonadati</taxon>
        <taxon>Bacteroidota</taxon>
        <taxon>Bacteroidia</taxon>
        <taxon>Bacteroidales</taxon>
        <taxon>Williamwhitmaniaceae</taxon>
        <taxon>Williamwhitmania</taxon>
    </lineage>
</organism>
<keyword evidence="2 7" id="KW-0813">Transport</keyword>
<dbReference type="Gene3D" id="1.10.3720.10">
    <property type="entry name" value="MetI-like"/>
    <property type="match status" value="1"/>
</dbReference>
<keyword evidence="5 7" id="KW-1133">Transmembrane helix</keyword>
<evidence type="ECO:0000259" key="8">
    <source>
        <dbReference type="PROSITE" id="PS50928"/>
    </source>
</evidence>
<feature type="domain" description="ABC transmembrane type-1" evidence="8">
    <location>
        <begin position="205"/>
        <end position="395"/>
    </location>
</feature>
<dbReference type="Proteomes" id="UP000199452">
    <property type="component" value="Unassembled WGS sequence"/>
</dbReference>
<dbReference type="Pfam" id="PF00528">
    <property type="entry name" value="BPD_transp_1"/>
    <property type="match status" value="1"/>
</dbReference>
<dbReference type="GO" id="GO:0005886">
    <property type="term" value="C:plasma membrane"/>
    <property type="evidence" value="ECO:0007669"/>
    <property type="project" value="UniProtKB-SubCell"/>
</dbReference>
<protein>
    <submittedName>
        <fullName evidence="9">Peptide/nickel transport system permease protein</fullName>
    </submittedName>
</protein>
<dbReference type="Pfam" id="PF12911">
    <property type="entry name" value="OppC_N"/>
    <property type="match status" value="1"/>
</dbReference>
<feature type="transmembrane region" description="Helical" evidence="7">
    <location>
        <begin position="366"/>
        <end position="391"/>
    </location>
</feature>
<evidence type="ECO:0000256" key="2">
    <source>
        <dbReference type="ARBA" id="ARBA00022448"/>
    </source>
</evidence>
<feature type="transmembrane region" description="Helical" evidence="7">
    <location>
        <begin position="207"/>
        <end position="228"/>
    </location>
</feature>
<feature type="transmembrane region" description="Helical" evidence="7">
    <location>
        <begin position="28"/>
        <end position="49"/>
    </location>
</feature>
<keyword evidence="3" id="KW-1003">Cell membrane</keyword>
<keyword evidence="6 7" id="KW-0472">Membrane</keyword>
<evidence type="ECO:0000256" key="7">
    <source>
        <dbReference type="RuleBase" id="RU363032"/>
    </source>
</evidence>
<dbReference type="CDD" id="cd06261">
    <property type="entry name" value="TM_PBP2"/>
    <property type="match status" value="1"/>
</dbReference>
<dbReference type="OrthoDB" id="9783218at2"/>
<comment type="subcellular location">
    <subcellularLocation>
        <location evidence="1 7">Cell membrane</location>
        <topology evidence="1 7">Multi-pass membrane protein</topology>
    </subcellularLocation>
</comment>
<keyword evidence="4 7" id="KW-0812">Transmembrane</keyword>
<comment type="similarity">
    <text evidence="7">Belongs to the binding-protein-dependent transport system permease family.</text>
</comment>
<dbReference type="AlphaFoldDB" id="A0A1G6PLT2"/>
<sequence length="408" mass="44757">MEKKNAELENRSGSLTEIALRKLRKNKLAMVSVVFIGVLTLVAILGYAITPDSTPNANDQHLELAACKPGFSTSFLRIKQNQTIEQHNFFYRMLFGQESGVTTIPIYSYKIIGDSVRVELFTGDKTEPLTATYGLVNALFAIDPLEQPQKKNAIYTYKSVDGSIHTVSIAELKKEAAENLIETRYYLLGTDRFGRDLLSRLILGTRISLSVGFVAVSISLIIGLFLGATAGYYGKTIDHAISWLTNVFWSVPTLLVAIAITLLLGKGFWQVFVAIGLTMWVEVARVVRGQVMGLREKEFVEAAKVIGLSNRRIIFRHILPNAINPVIIISAANFSAAILIEAGLSFLGIGVQPPAPTWGGMVKDHYGYIILDSAYMALLPGLAIMITVLAFNIIGNGLRDALDTKESK</sequence>
<dbReference type="InterPro" id="IPR035906">
    <property type="entry name" value="MetI-like_sf"/>
</dbReference>
<dbReference type="PROSITE" id="PS50928">
    <property type="entry name" value="ABC_TM1"/>
    <property type="match status" value="1"/>
</dbReference>
<evidence type="ECO:0000313" key="9">
    <source>
        <dbReference type="EMBL" id="SDC81143.1"/>
    </source>
</evidence>
<feature type="transmembrane region" description="Helical" evidence="7">
    <location>
        <begin position="240"/>
        <end position="262"/>
    </location>
</feature>
<dbReference type="InterPro" id="IPR000515">
    <property type="entry name" value="MetI-like"/>
</dbReference>
<feature type="transmembrane region" description="Helical" evidence="7">
    <location>
        <begin position="322"/>
        <end position="346"/>
    </location>
</feature>
<dbReference type="InterPro" id="IPR050366">
    <property type="entry name" value="BP-dependent_transpt_permease"/>
</dbReference>
<accession>A0A1G6PLT2</accession>
<name>A0A1G6PLT2_9BACT</name>
<dbReference type="RefSeq" id="WP_092439607.1">
    <property type="nucleotide sequence ID" value="NZ_FMYP01000053.1"/>
</dbReference>
<dbReference type="GO" id="GO:0055085">
    <property type="term" value="P:transmembrane transport"/>
    <property type="evidence" value="ECO:0007669"/>
    <property type="project" value="InterPro"/>
</dbReference>